<feature type="region of interest" description="Disordered" evidence="1">
    <location>
        <begin position="22"/>
        <end position="66"/>
    </location>
</feature>
<protein>
    <submittedName>
        <fullName evidence="2">Uncharacterized protein</fullName>
    </submittedName>
</protein>
<proteinExistence type="predicted"/>
<name>A0AAV3Y444_9GAST</name>
<gene>
    <name evidence="2" type="ORF">PoB_000431500</name>
</gene>
<organism evidence="2 3">
    <name type="scientific">Plakobranchus ocellatus</name>
    <dbReference type="NCBI Taxonomy" id="259542"/>
    <lineage>
        <taxon>Eukaryota</taxon>
        <taxon>Metazoa</taxon>
        <taxon>Spiralia</taxon>
        <taxon>Lophotrochozoa</taxon>
        <taxon>Mollusca</taxon>
        <taxon>Gastropoda</taxon>
        <taxon>Heterobranchia</taxon>
        <taxon>Euthyneura</taxon>
        <taxon>Panpulmonata</taxon>
        <taxon>Sacoglossa</taxon>
        <taxon>Placobranchoidea</taxon>
        <taxon>Plakobranchidae</taxon>
        <taxon>Plakobranchus</taxon>
    </lineage>
</organism>
<evidence type="ECO:0000313" key="3">
    <source>
        <dbReference type="Proteomes" id="UP000735302"/>
    </source>
</evidence>
<sequence>MRCISDVENLTKIIVGFVPLTPVSKPREDAQSPHPPCLLRSDLLPTGDELSGDMDRGGTRTAGGRE</sequence>
<comment type="caution">
    <text evidence="2">The sequence shown here is derived from an EMBL/GenBank/DDBJ whole genome shotgun (WGS) entry which is preliminary data.</text>
</comment>
<dbReference type="Proteomes" id="UP000735302">
    <property type="component" value="Unassembled WGS sequence"/>
</dbReference>
<keyword evidence="3" id="KW-1185">Reference proteome</keyword>
<evidence type="ECO:0000256" key="1">
    <source>
        <dbReference type="SAM" id="MobiDB-lite"/>
    </source>
</evidence>
<feature type="compositionally biased region" description="Basic and acidic residues" evidence="1">
    <location>
        <begin position="53"/>
        <end position="66"/>
    </location>
</feature>
<reference evidence="2 3" key="1">
    <citation type="journal article" date="2021" name="Elife">
        <title>Chloroplast acquisition without the gene transfer in kleptoplastic sea slugs, Plakobranchus ocellatus.</title>
        <authorList>
            <person name="Maeda T."/>
            <person name="Takahashi S."/>
            <person name="Yoshida T."/>
            <person name="Shimamura S."/>
            <person name="Takaki Y."/>
            <person name="Nagai Y."/>
            <person name="Toyoda A."/>
            <person name="Suzuki Y."/>
            <person name="Arimoto A."/>
            <person name="Ishii H."/>
            <person name="Satoh N."/>
            <person name="Nishiyama T."/>
            <person name="Hasebe M."/>
            <person name="Maruyama T."/>
            <person name="Minagawa J."/>
            <person name="Obokata J."/>
            <person name="Shigenobu S."/>
        </authorList>
    </citation>
    <scope>NUCLEOTIDE SEQUENCE [LARGE SCALE GENOMIC DNA]</scope>
</reference>
<dbReference type="AlphaFoldDB" id="A0AAV3Y444"/>
<evidence type="ECO:0000313" key="2">
    <source>
        <dbReference type="EMBL" id="GFN77809.1"/>
    </source>
</evidence>
<accession>A0AAV3Y444</accession>
<dbReference type="EMBL" id="BLXT01000501">
    <property type="protein sequence ID" value="GFN77809.1"/>
    <property type="molecule type" value="Genomic_DNA"/>
</dbReference>